<dbReference type="Proteomes" id="UP000596661">
    <property type="component" value="Chromosome 5"/>
</dbReference>
<dbReference type="EnsemblPlants" id="evm.model.05.1730">
    <property type="protein sequence ID" value="cds.evm.model.05.1730"/>
    <property type="gene ID" value="evm.TU.05.1730"/>
</dbReference>
<feature type="region of interest" description="Disordered" evidence="1">
    <location>
        <begin position="253"/>
        <end position="277"/>
    </location>
</feature>
<sequence>MAAIRDKCSLGFRFKTGKGFASETPERQIELKLVVLEDNRIDQGYTPDAEIAEKPRRVSEDDSFGGCRPLRKKTPVHFSDKKWNSRAVRKKHRNIANGSDDEDFDKKRLVAKSSRKTEEYDSDDSDSNKELESSKKEASKICRGRDKEDKKYKKHKGKVHTRRRTERHDSEDESESAGKKKAMNDRKERREMNQHTSHRRHEDSFDVKDRNGGLMEMEKGNRRHDDSESDGTGWIQTLNDEVADEPRRRISLRRMKQHVGRTDQEFEQRGAEACEEG</sequence>
<reference evidence="2" key="1">
    <citation type="submission" date="2018-11" db="EMBL/GenBank/DDBJ databases">
        <authorList>
            <person name="Grassa J C."/>
        </authorList>
    </citation>
    <scope>NUCLEOTIDE SEQUENCE [LARGE SCALE GENOMIC DNA]</scope>
</reference>
<evidence type="ECO:0000313" key="3">
    <source>
        <dbReference type="Proteomes" id="UP000596661"/>
    </source>
</evidence>
<feature type="region of interest" description="Disordered" evidence="1">
    <location>
        <begin position="44"/>
        <end position="240"/>
    </location>
</feature>
<feature type="compositionally biased region" description="Basic and acidic residues" evidence="1">
    <location>
        <begin position="200"/>
        <end position="226"/>
    </location>
</feature>
<dbReference type="Gramene" id="evm.model.05.1730">
    <property type="protein sequence ID" value="cds.evm.model.05.1730"/>
    <property type="gene ID" value="evm.TU.05.1730"/>
</dbReference>
<dbReference type="AlphaFoldDB" id="A0A803PMI8"/>
<feature type="compositionally biased region" description="Basic and acidic residues" evidence="1">
    <location>
        <begin position="51"/>
        <end position="60"/>
    </location>
</feature>
<feature type="compositionally biased region" description="Basic and acidic residues" evidence="1">
    <location>
        <begin position="126"/>
        <end position="151"/>
    </location>
</feature>
<evidence type="ECO:0000313" key="2">
    <source>
        <dbReference type="EnsemblPlants" id="cds.evm.model.05.1730"/>
    </source>
</evidence>
<reference evidence="2" key="2">
    <citation type="submission" date="2021-03" db="UniProtKB">
        <authorList>
            <consortium name="EnsemblPlants"/>
        </authorList>
    </citation>
    <scope>IDENTIFICATION</scope>
</reference>
<protein>
    <submittedName>
        <fullName evidence="2">Uncharacterized protein</fullName>
    </submittedName>
</protein>
<organism evidence="2 3">
    <name type="scientific">Cannabis sativa</name>
    <name type="common">Hemp</name>
    <name type="synonym">Marijuana</name>
    <dbReference type="NCBI Taxonomy" id="3483"/>
    <lineage>
        <taxon>Eukaryota</taxon>
        <taxon>Viridiplantae</taxon>
        <taxon>Streptophyta</taxon>
        <taxon>Embryophyta</taxon>
        <taxon>Tracheophyta</taxon>
        <taxon>Spermatophyta</taxon>
        <taxon>Magnoliopsida</taxon>
        <taxon>eudicotyledons</taxon>
        <taxon>Gunneridae</taxon>
        <taxon>Pentapetalae</taxon>
        <taxon>rosids</taxon>
        <taxon>fabids</taxon>
        <taxon>Rosales</taxon>
        <taxon>Cannabaceae</taxon>
        <taxon>Cannabis</taxon>
    </lineage>
</organism>
<feature type="compositionally biased region" description="Basic and acidic residues" evidence="1">
    <location>
        <begin position="260"/>
        <end position="277"/>
    </location>
</feature>
<dbReference type="EMBL" id="UZAU01000544">
    <property type="status" value="NOT_ANNOTATED_CDS"/>
    <property type="molecule type" value="Genomic_DNA"/>
</dbReference>
<accession>A0A803PMI8</accession>
<evidence type="ECO:0000256" key="1">
    <source>
        <dbReference type="SAM" id="MobiDB-lite"/>
    </source>
</evidence>
<keyword evidence="3" id="KW-1185">Reference proteome</keyword>
<feature type="compositionally biased region" description="Basic residues" evidence="1">
    <location>
        <begin position="152"/>
        <end position="165"/>
    </location>
</feature>
<feature type="compositionally biased region" description="Basic and acidic residues" evidence="1">
    <location>
        <begin position="166"/>
        <end position="193"/>
    </location>
</feature>
<proteinExistence type="predicted"/>
<name>A0A803PMI8_CANSA</name>